<dbReference type="PANTHER" id="PTHR30204:SF93">
    <property type="entry name" value="HTH MERR-TYPE DOMAIN-CONTAINING PROTEIN"/>
    <property type="match status" value="1"/>
</dbReference>
<dbReference type="InterPro" id="IPR009061">
    <property type="entry name" value="DNA-bd_dom_put_sf"/>
</dbReference>
<keyword evidence="5" id="KW-1185">Reference proteome</keyword>
<dbReference type="Proteomes" id="UP001479933">
    <property type="component" value="Chromosome"/>
</dbReference>
<name>A0ABZ2TXB5_9ACTN</name>
<dbReference type="Pfam" id="PF13646">
    <property type="entry name" value="HEAT_2"/>
    <property type="match status" value="1"/>
</dbReference>
<feature type="domain" description="HTH merR-type" evidence="3">
    <location>
        <begin position="35"/>
        <end position="102"/>
    </location>
</feature>
<accession>A0ABZ2TXB5</accession>
<proteinExistence type="predicted"/>
<protein>
    <submittedName>
        <fullName evidence="4">MerR family transcriptional regulator</fullName>
    </submittedName>
</protein>
<dbReference type="SMART" id="SM00567">
    <property type="entry name" value="EZ_HEAT"/>
    <property type="match status" value="3"/>
</dbReference>
<organism evidence="4 5">
    <name type="scientific">Gordonia hydrophobica</name>
    <dbReference type="NCBI Taxonomy" id="40516"/>
    <lineage>
        <taxon>Bacteria</taxon>
        <taxon>Bacillati</taxon>
        <taxon>Actinomycetota</taxon>
        <taxon>Actinomycetes</taxon>
        <taxon>Mycobacteriales</taxon>
        <taxon>Gordoniaceae</taxon>
        <taxon>Gordonia</taxon>
    </lineage>
</organism>
<dbReference type="PANTHER" id="PTHR30204">
    <property type="entry name" value="REDOX-CYCLING DRUG-SENSING TRANSCRIPTIONAL ACTIVATOR SOXR"/>
    <property type="match status" value="1"/>
</dbReference>
<feature type="region of interest" description="Disordered" evidence="2">
    <location>
        <begin position="1"/>
        <end position="28"/>
    </location>
</feature>
<dbReference type="SUPFAM" id="SSF48371">
    <property type="entry name" value="ARM repeat"/>
    <property type="match status" value="1"/>
</dbReference>
<sequence length="367" mass="39167">MSTWTLRAEPLRSDRRRGSGPGRTKGQTWKGMDVRISEVARRSGVSARMLRHYDELGLVSPGARTSAGYRVYTPAEVTRIFHVESLRSLGLSLREVGQALDDPAFAPAALVAELKHRSAERIRSEEALLARLEHIDATAPDNWEEVLDAVALLAALSSPTAGQRQRAALTYEQRSASPTALVDSLLCESDVNVAGALRWAVTRTGDAAVAPLSAAVGSADVERRRRAAFALVDIPGEGATAVLIEMLTDGDSQVRALVALELADRGRDEPVEVLVNLVVEGVRDVDAADALASLADRAGDPDAIARRLTAPLASASPGQRCRIAQALGDLRGGHARAALEALTADDDEMVARTATYLTTIRPARPRP</sequence>
<dbReference type="InterPro" id="IPR004155">
    <property type="entry name" value="PBS_lyase_HEAT"/>
</dbReference>
<dbReference type="SMART" id="SM00422">
    <property type="entry name" value="HTH_MERR"/>
    <property type="match status" value="1"/>
</dbReference>
<dbReference type="RefSeq" id="WP_341264517.1">
    <property type="nucleotide sequence ID" value="NZ_CP136137.1"/>
</dbReference>
<gene>
    <name evidence="4" type="ORF">RVF87_13620</name>
</gene>
<evidence type="ECO:0000313" key="5">
    <source>
        <dbReference type="Proteomes" id="UP001479933"/>
    </source>
</evidence>
<dbReference type="Pfam" id="PF13411">
    <property type="entry name" value="MerR_1"/>
    <property type="match status" value="1"/>
</dbReference>
<dbReference type="PROSITE" id="PS50937">
    <property type="entry name" value="HTH_MERR_2"/>
    <property type="match status" value="1"/>
</dbReference>
<keyword evidence="1" id="KW-0238">DNA-binding</keyword>
<dbReference type="InterPro" id="IPR047057">
    <property type="entry name" value="MerR_fam"/>
</dbReference>
<dbReference type="Gene3D" id="1.10.1660.10">
    <property type="match status" value="1"/>
</dbReference>
<evidence type="ECO:0000256" key="1">
    <source>
        <dbReference type="ARBA" id="ARBA00023125"/>
    </source>
</evidence>
<dbReference type="SUPFAM" id="SSF46955">
    <property type="entry name" value="Putative DNA-binding domain"/>
    <property type="match status" value="1"/>
</dbReference>
<evidence type="ECO:0000313" key="4">
    <source>
        <dbReference type="EMBL" id="WYY06111.1"/>
    </source>
</evidence>
<dbReference type="InterPro" id="IPR011989">
    <property type="entry name" value="ARM-like"/>
</dbReference>
<dbReference type="InterPro" id="IPR016024">
    <property type="entry name" value="ARM-type_fold"/>
</dbReference>
<dbReference type="InterPro" id="IPR000551">
    <property type="entry name" value="MerR-type_HTH_dom"/>
</dbReference>
<evidence type="ECO:0000256" key="2">
    <source>
        <dbReference type="SAM" id="MobiDB-lite"/>
    </source>
</evidence>
<dbReference type="EMBL" id="CP136137">
    <property type="protein sequence ID" value="WYY06111.1"/>
    <property type="molecule type" value="Genomic_DNA"/>
</dbReference>
<reference evidence="4 5" key="1">
    <citation type="journal article" date="2023" name="Virus Evol.">
        <title>Computational host range prediction-The good, the bad, and the ugly.</title>
        <authorList>
            <person name="Howell A.A."/>
            <person name="Versoza C.J."/>
            <person name="Pfeifer S.P."/>
        </authorList>
    </citation>
    <scope>NUCLEOTIDE SEQUENCE [LARGE SCALE GENOMIC DNA]</scope>
    <source>
        <strain evidence="4 5">1610/1b</strain>
    </source>
</reference>
<dbReference type="PRINTS" id="PR00040">
    <property type="entry name" value="HTHMERR"/>
</dbReference>
<evidence type="ECO:0000259" key="3">
    <source>
        <dbReference type="PROSITE" id="PS50937"/>
    </source>
</evidence>
<dbReference type="Gene3D" id="1.25.10.10">
    <property type="entry name" value="Leucine-rich Repeat Variant"/>
    <property type="match status" value="1"/>
</dbReference>
<dbReference type="PROSITE" id="PS00552">
    <property type="entry name" value="HTH_MERR_1"/>
    <property type="match status" value="1"/>
</dbReference>